<dbReference type="Proteomes" id="UP001202328">
    <property type="component" value="Unassembled WGS sequence"/>
</dbReference>
<accession>A0AAD4RYB8</accession>
<evidence type="ECO:0000313" key="1">
    <source>
        <dbReference type="EMBL" id="KAI3841320.1"/>
    </source>
</evidence>
<feature type="non-terminal residue" evidence="1">
    <location>
        <position position="1"/>
    </location>
</feature>
<reference evidence="1" key="1">
    <citation type="submission" date="2022-04" db="EMBL/GenBank/DDBJ databases">
        <title>A functionally conserved STORR gene fusion in Papaver species that diverged 16.8 million years ago.</title>
        <authorList>
            <person name="Catania T."/>
        </authorList>
    </citation>
    <scope>NUCLEOTIDE SEQUENCE</scope>
    <source>
        <strain evidence="1">S-188037</strain>
    </source>
</reference>
<dbReference type="SUPFAM" id="SSF52317">
    <property type="entry name" value="Class I glutamine amidotransferase-like"/>
    <property type="match status" value="1"/>
</dbReference>
<dbReference type="InterPro" id="IPR029062">
    <property type="entry name" value="Class_I_gatase-like"/>
</dbReference>
<dbReference type="Gene3D" id="3.40.50.880">
    <property type="match status" value="1"/>
</dbReference>
<feature type="non-terminal residue" evidence="1">
    <location>
        <position position="179"/>
    </location>
</feature>
<sequence length="179" mass="20163">LQPVVEILSNADDEWILSTCSYGDDFSESIKRGNVHAVQFHPEKSGGTILAWQLHHSTSDLVHIRSPSGATQFMPLKNIYELDISFTYLFKAVVASMIPSRVYLKSSEEAEFKAVRSGREGRPIGASELEAGEVKEKEIETNRPVIASMEQVVDQNIPQRILRKQMLQLPLLREYFTGT</sequence>
<dbReference type="AlphaFoldDB" id="A0AAD4RYB8"/>
<gene>
    <name evidence="1" type="ORF">MKW98_007801</name>
</gene>
<name>A0AAD4RYB8_9MAGN</name>
<organism evidence="1 2">
    <name type="scientific">Papaver atlanticum</name>
    <dbReference type="NCBI Taxonomy" id="357466"/>
    <lineage>
        <taxon>Eukaryota</taxon>
        <taxon>Viridiplantae</taxon>
        <taxon>Streptophyta</taxon>
        <taxon>Embryophyta</taxon>
        <taxon>Tracheophyta</taxon>
        <taxon>Spermatophyta</taxon>
        <taxon>Magnoliopsida</taxon>
        <taxon>Ranunculales</taxon>
        <taxon>Papaveraceae</taxon>
        <taxon>Papaveroideae</taxon>
        <taxon>Papaver</taxon>
    </lineage>
</organism>
<comment type="caution">
    <text evidence="1">The sequence shown here is derived from an EMBL/GenBank/DDBJ whole genome shotgun (WGS) entry which is preliminary data.</text>
</comment>
<keyword evidence="2" id="KW-1185">Reference proteome</keyword>
<proteinExistence type="predicted"/>
<evidence type="ECO:0000313" key="2">
    <source>
        <dbReference type="Proteomes" id="UP001202328"/>
    </source>
</evidence>
<dbReference type="EMBL" id="JAJJMB010017174">
    <property type="protein sequence ID" value="KAI3841320.1"/>
    <property type="molecule type" value="Genomic_DNA"/>
</dbReference>
<protein>
    <submittedName>
        <fullName evidence="1">Uncharacterized protein</fullName>
    </submittedName>
</protein>